<reference evidence="11 12" key="2">
    <citation type="journal article" date="2012" name="Open Biol.">
        <title>Characteristics of nucleosomes and linker DNA regions on the genome of the basidiomycete Mixia osmundae revealed by mono- and dinucleosome mapping.</title>
        <authorList>
            <person name="Nishida H."/>
            <person name="Kondo S."/>
            <person name="Matsumoto T."/>
            <person name="Suzuki Y."/>
            <person name="Yoshikawa H."/>
            <person name="Taylor T.D."/>
            <person name="Sugiyama J."/>
        </authorList>
    </citation>
    <scope>NUCLEOTIDE SEQUENCE [LARGE SCALE GENOMIC DNA]</scope>
    <source>
        <strain evidence="12">CBS 9802 / IAM 14324 / JCM 22182 / KY 12970</strain>
    </source>
</reference>
<comment type="subunit">
    <text evidence="8">Heterodimer. The mRNA-capping enzyme is composed of two separate chains alpha and beta, respectively a mRNA guanylyltransferase and an mRNA 5'-triphosphate monophosphatase.</text>
</comment>
<protein>
    <recommendedName>
        <fullName evidence="8">mRNA-capping enzyme subunit beta</fullName>
        <ecNumber evidence="8">3.6.1.74</ecNumber>
    </recommendedName>
    <alternativeName>
        <fullName evidence="8">mRNA 5'-phosphatase</fullName>
    </alternativeName>
    <alternativeName>
        <fullName evidence="8">mRNA 5'-triphosphate monophosphatase</fullName>
    </alternativeName>
</protein>
<comment type="similarity">
    <text evidence="3 8">Belongs to the fungal TPase family.</text>
</comment>
<evidence type="ECO:0000259" key="10">
    <source>
        <dbReference type="Pfam" id="PF02940"/>
    </source>
</evidence>
<sequence>MQPGSDFAPRYGPASPLPSQLGASQATHSTTAAPALKRTFDDAATSQGNPARAKRAMNGSAAHSEHVKQQDTALVSPSSSNDSLKPPKNNEGVQIPPAISELPLDGTIRPLEASMLGLAPIDEFTREVADWIWAFTRTLENVEIEAKLGTLIDNRTQARIIFPVAVETILTDASTFRFESNMTVQQHGFYNQMLNTRFAESNKQEYDGERIQYVHTRHLDSIHSFPSDNFAKLRVTTDQKTGQVVPNGVIIKRKVADMNVYCPKRSFDYRISVSIESPTVMPTDRPSRQRYKDRLSYRHQITQIDLTQVKSPETIEPRHELELELTPTDLIMQEGAKQAAGQPSLYRDMIQVFLNNIRMLRYEHAQEMISVRERRRSIICDVRLGNVAIEIGVALFDAPWRNIASLPAICSASGYIIALFFDIPYHARVGAKAQSQTESHQEARKGLSHYSGSIWRSVYHWRELWRLSGEQLTALANHLAIYSQPFSASSAVRSSPTTRNTLLPSKFMSRIRVGTGGEISLGEEFPGLPPLSVLEHLRWIADVRPGTLRAAVGFSVSGQHCTQKRSASALPRASPPRPPDGHLHDSTHLAHRANPEHTYQTLSSLAQGTHSTMRSAKVRASLVALHPLITICRLLDD</sequence>
<dbReference type="InterPro" id="IPR033469">
    <property type="entry name" value="CYTH-like_dom_sf"/>
</dbReference>
<comment type="subcellular location">
    <subcellularLocation>
        <location evidence="2 8">Nucleus</location>
    </subcellularLocation>
</comment>
<comment type="function">
    <text evidence="8">First step of mRNA capping. Converts the 5'-triphosphate end of a nascent mRNA chain into a diphosphate end.</text>
</comment>
<evidence type="ECO:0000256" key="4">
    <source>
        <dbReference type="ARBA" id="ARBA00022664"/>
    </source>
</evidence>
<dbReference type="eggNOG" id="ENOG502RZAX">
    <property type="taxonomic scope" value="Eukaryota"/>
</dbReference>
<feature type="region of interest" description="Disordered" evidence="9">
    <location>
        <begin position="1"/>
        <end position="97"/>
    </location>
</feature>
<organism evidence="11 12">
    <name type="scientific">Mixia osmundae (strain CBS 9802 / IAM 14324 / JCM 22182 / KY 12970)</name>
    <dbReference type="NCBI Taxonomy" id="764103"/>
    <lineage>
        <taxon>Eukaryota</taxon>
        <taxon>Fungi</taxon>
        <taxon>Dikarya</taxon>
        <taxon>Basidiomycota</taxon>
        <taxon>Pucciniomycotina</taxon>
        <taxon>Mixiomycetes</taxon>
        <taxon>Mixiales</taxon>
        <taxon>Mixiaceae</taxon>
        <taxon>Mixia</taxon>
    </lineage>
</organism>
<evidence type="ECO:0000256" key="2">
    <source>
        <dbReference type="ARBA" id="ARBA00004123"/>
    </source>
</evidence>
<feature type="region of interest" description="Disordered" evidence="9">
    <location>
        <begin position="564"/>
        <end position="587"/>
    </location>
</feature>
<gene>
    <name evidence="11" type="primary">Mo05422</name>
    <name evidence="11" type="ORF">E5Q_05422</name>
</gene>
<feature type="compositionally biased region" description="Polar residues" evidence="9">
    <location>
        <begin position="17"/>
        <end position="32"/>
    </location>
</feature>
<evidence type="ECO:0000313" key="12">
    <source>
        <dbReference type="Proteomes" id="UP000009131"/>
    </source>
</evidence>
<dbReference type="InParanoid" id="G7E7C4"/>
<keyword evidence="5 8" id="KW-0378">Hydrolase</keyword>
<keyword evidence="8" id="KW-0506">mRNA capping</keyword>
<dbReference type="InterPro" id="IPR004206">
    <property type="entry name" value="mRNA_triPase_Cet1"/>
</dbReference>
<evidence type="ECO:0000256" key="8">
    <source>
        <dbReference type="RuleBase" id="RU367053"/>
    </source>
</evidence>
<dbReference type="SUPFAM" id="SSF55154">
    <property type="entry name" value="CYTH-like phosphatases"/>
    <property type="match status" value="1"/>
</dbReference>
<comment type="caution">
    <text evidence="11">The sequence shown here is derived from an EMBL/GenBank/DDBJ whole genome shotgun (WGS) entry which is preliminary data.</text>
</comment>
<name>G7E7C4_MIXOS</name>
<dbReference type="CDD" id="cd07470">
    <property type="entry name" value="CYTH-like_mRNA_RTPase"/>
    <property type="match status" value="1"/>
</dbReference>
<feature type="compositionally biased region" description="Polar residues" evidence="9">
    <location>
        <begin position="70"/>
        <end position="83"/>
    </location>
</feature>
<keyword evidence="6 8" id="KW-0539">Nucleus</keyword>
<comment type="catalytic activity">
    <reaction evidence="7">
        <text>a 5'-end triphospho-ribonucleoside in mRNA + H2O = a 5'-end diphospho-ribonucleoside in mRNA + phosphate + H(+)</text>
        <dbReference type="Rhea" id="RHEA:67004"/>
        <dbReference type="Rhea" id="RHEA-COMP:17164"/>
        <dbReference type="Rhea" id="RHEA-COMP:17165"/>
        <dbReference type="ChEBI" id="CHEBI:15377"/>
        <dbReference type="ChEBI" id="CHEBI:15378"/>
        <dbReference type="ChEBI" id="CHEBI:43474"/>
        <dbReference type="ChEBI" id="CHEBI:167616"/>
        <dbReference type="ChEBI" id="CHEBI:167618"/>
        <dbReference type="EC" id="3.6.1.74"/>
    </reaction>
    <physiologicalReaction direction="left-to-right" evidence="7">
        <dbReference type="Rhea" id="RHEA:67005"/>
    </physiologicalReaction>
</comment>
<dbReference type="Proteomes" id="UP000009131">
    <property type="component" value="Unassembled WGS sequence"/>
</dbReference>
<dbReference type="EC" id="3.6.1.74" evidence="8"/>
<dbReference type="EMBL" id="BABT02000163">
    <property type="protein sequence ID" value="GAA98734.1"/>
    <property type="molecule type" value="Genomic_DNA"/>
</dbReference>
<dbReference type="Gene3D" id="3.20.100.10">
    <property type="entry name" value="mRNA triphosphatase Cet1-like"/>
    <property type="match status" value="1"/>
</dbReference>
<dbReference type="GO" id="GO:0004651">
    <property type="term" value="F:polynucleotide 5'-phosphatase activity"/>
    <property type="evidence" value="ECO:0007669"/>
    <property type="project" value="UniProtKB-UniRule"/>
</dbReference>
<evidence type="ECO:0000313" key="11">
    <source>
        <dbReference type="EMBL" id="GAA98734.1"/>
    </source>
</evidence>
<dbReference type="InterPro" id="IPR040343">
    <property type="entry name" value="Cet1/Ctl1"/>
</dbReference>
<dbReference type="GO" id="GO:0140818">
    <property type="term" value="F:mRNA 5'-triphosphate monophosphatase activity"/>
    <property type="evidence" value="ECO:0007669"/>
    <property type="project" value="UniProtKB-EC"/>
</dbReference>
<dbReference type="Pfam" id="PF02940">
    <property type="entry name" value="mRNA_triPase"/>
    <property type="match status" value="1"/>
</dbReference>
<dbReference type="PANTHER" id="PTHR28118">
    <property type="entry name" value="POLYNUCLEOTIDE 5'-TRIPHOSPHATASE-RELATED"/>
    <property type="match status" value="1"/>
</dbReference>
<dbReference type="GO" id="GO:0006370">
    <property type="term" value="P:7-methylguanosine mRNA capping"/>
    <property type="evidence" value="ECO:0007669"/>
    <property type="project" value="UniProtKB-UniRule"/>
</dbReference>
<dbReference type="OrthoDB" id="272147at2759"/>
<dbReference type="GO" id="GO:0031533">
    <property type="term" value="C:mRNA capping enzyme complex"/>
    <property type="evidence" value="ECO:0007669"/>
    <property type="project" value="UniProtKB-UniRule"/>
</dbReference>
<dbReference type="InterPro" id="IPR037009">
    <property type="entry name" value="mRNA_triPase_Cet1_sf"/>
</dbReference>
<evidence type="ECO:0000256" key="3">
    <source>
        <dbReference type="ARBA" id="ARBA00006345"/>
    </source>
</evidence>
<evidence type="ECO:0000256" key="6">
    <source>
        <dbReference type="ARBA" id="ARBA00023242"/>
    </source>
</evidence>
<evidence type="ECO:0000256" key="9">
    <source>
        <dbReference type="SAM" id="MobiDB-lite"/>
    </source>
</evidence>
<keyword evidence="4 8" id="KW-0507">mRNA processing</keyword>
<dbReference type="HOGENOM" id="CLU_429653_0_0_1"/>
<dbReference type="PANTHER" id="PTHR28118:SF1">
    <property type="entry name" value="POLYNUCLEOTIDE 5'-TRIPHOSPHATASE CTL1-RELATED"/>
    <property type="match status" value="1"/>
</dbReference>
<comment type="cofactor">
    <cofactor evidence="1 8">
        <name>Mg(2+)</name>
        <dbReference type="ChEBI" id="CHEBI:18420"/>
    </cofactor>
</comment>
<reference evidence="11 12" key="1">
    <citation type="journal article" date="2011" name="J. Gen. Appl. Microbiol.">
        <title>Draft genome sequencing of the enigmatic basidiomycete Mixia osmundae.</title>
        <authorList>
            <person name="Nishida H."/>
            <person name="Nagatsuka Y."/>
            <person name="Sugiyama J."/>
        </authorList>
    </citation>
    <scope>NUCLEOTIDE SEQUENCE [LARGE SCALE GENOMIC DNA]</scope>
    <source>
        <strain evidence="12">CBS 9802 / IAM 14324 / JCM 22182 / KY 12970</strain>
    </source>
</reference>
<dbReference type="STRING" id="764103.G7E7C4"/>
<accession>G7E7C4</accession>
<keyword evidence="12" id="KW-1185">Reference proteome</keyword>
<evidence type="ECO:0000256" key="5">
    <source>
        <dbReference type="ARBA" id="ARBA00022801"/>
    </source>
</evidence>
<dbReference type="AlphaFoldDB" id="G7E7C4"/>
<evidence type="ECO:0000256" key="7">
    <source>
        <dbReference type="ARBA" id="ARBA00047740"/>
    </source>
</evidence>
<proteinExistence type="inferred from homology"/>
<feature type="domain" description="mRNA triphosphatase Cet1-like" evidence="10">
    <location>
        <begin position="122"/>
        <end position="325"/>
    </location>
</feature>
<evidence type="ECO:0000256" key="1">
    <source>
        <dbReference type="ARBA" id="ARBA00001946"/>
    </source>
</evidence>